<keyword evidence="7" id="KW-1133">Transmembrane helix</keyword>
<dbReference type="CDD" id="cd06530">
    <property type="entry name" value="S26_SPase_I"/>
    <property type="match status" value="1"/>
</dbReference>
<dbReference type="InterPro" id="IPR019758">
    <property type="entry name" value="Pept_S26A_signal_pept_1_CS"/>
</dbReference>
<evidence type="ECO:0000256" key="1">
    <source>
        <dbReference type="ARBA" id="ARBA00000677"/>
    </source>
</evidence>
<dbReference type="PROSITE" id="PS00761">
    <property type="entry name" value="SPASE_I_3"/>
    <property type="match status" value="1"/>
</dbReference>
<dbReference type="PATRIC" id="fig|1618778.3.peg.254"/>
<feature type="domain" description="Peptidase S26" evidence="8">
    <location>
        <begin position="32"/>
        <end position="189"/>
    </location>
</feature>
<evidence type="ECO:0000256" key="3">
    <source>
        <dbReference type="ARBA" id="ARBA00013208"/>
    </source>
</evidence>
<name>A0A0G1EPE3_9BACT</name>
<evidence type="ECO:0000313" key="9">
    <source>
        <dbReference type="EMBL" id="KKT11648.1"/>
    </source>
</evidence>
<comment type="caution">
    <text evidence="9">The sequence shown here is derived from an EMBL/GenBank/DDBJ whole genome shotgun (WGS) entry which is preliminary data.</text>
</comment>
<feature type="transmembrane region" description="Helical" evidence="7">
    <location>
        <begin position="31"/>
        <end position="52"/>
    </location>
</feature>
<comment type="catalytic activity">
    <reaction evidence="1 7">
        <text>Cleavage of hydrophobic, N-terminal signal or leader sequences from secreted and periplasmic proteins.</text>
        <dbReference type="EC" id="3.4.21.89"/>
    </reaction>
</comment>
<dbReference type="SUPFAM" id="SSF51306">
    <property type="entry name" value="LexA/Signal peptidase"/>
    <property type="match status" value="1"/>
</dbReference>
<dbReference type="EC" id="3.4.21.89" evidence="3 7"/>
<dbReference type="PROSITE" id="PS00501">
    <property type="entry name" value="SPASE_I_1"/>
    <property type="match status" value="1"/>
</dbReference>
<keyword evidence="4 7" id="KW-0645">Protease</keyword>
<dbReference type="NCBIfam" id="TIGR02227">
    <property type="entry name" value="sigpep_I_bact"/>
    <property type="match status" value="1"/>
</dbReference>
<dbReference type="GO" id="GO:0004252">
    <property type="term" value="F:serine-type endopeptidase activity"/>
    <property type="evidence" value="ECO:0007669"/>
    <property type="project" value="InterPro"/>
</dbReference>
<keyword evidence="7" id="KW-0812">Transmembrane</keyword>
<dbReference type="Proteomes" id="UP000033907">
    <property type="component" value="Unassembled WGS sequence"/>
</dbReference>
<dbReference type="AlphaFoldDB" id="A0A0G1EPE3"/>
<evidence type="ECO:0000256" key="2">
    <source>
        <dbReference type="ARBA" id="ARBA00009370"/>
    </source>
</evidence>
<dbReference type="InterPro" id="IPR019533">
    <property type="entry name" value="Peptidase_S26"/>
</dbReference>
<organism evidence="9 10">
    <name type="scientific">Candidatus Nomurabacteria bacterium GW2011_GWF2_43_24</name>
    <dbReference type="NCBI Taxonomy" id="1618778"/>
    <lineage>
        <taxon>Bacteria</taxon>
        <taxon>Candidatus Nomuraibacteriota</taxon>
    </lineage>
</organism>
<feature type="active site" evidence="6">
    <location>
        <position position="105"/>
    </location>
</feature>
<dbReference type="InterPro" id="IPR000223">
    <property type="entry name" value="Pept_S26A_signal_pept_1"/>
</dbReference>
<evidence type="ECO:0000259" key="8">
    <source>
        <dbReference type="Pfam" id="PF10502"/>
    </source>
</evidence>
<gene>
    <name evidence="9" type="ORF">UV91_C0003G0037</name>
</gene>
<reference evidence="9 10" key="1">
    <citation type="journal article" date="2015" name="Nature">
        <title>rRNA introns, odd ribosomes, and small enigmatic genomes across a large radiation of phyla.</title>
        <authorList>
            <person name="Brown C.T."/>
            <person name="Hug L.A."/>
            <person name="Thomas B.C."/>
            <person name="Sharon I."/>
            <person name="Castelle C.J."/>
            <person name="Singh A."/>
            <person name="Wilkins M.J."/>
            <person name="Williams K.H."/>
            <person name="Banfield J.F."/>
        </authorList>
    </citation>
    <scope>NUCLEOTIDE SEQUENCE [LARGE SCALE GENOMIC DNA]</scope>
</reference>
<dbReference type="Gene3D" id="2.10.109.10">
    <property type="entry name" value="Umud Fragment, subunit A"/>
    <property type="match status" value="1"/>
</dbReference>
<dbReference type="GO" id="GO:0016020">
    <property type="term" value="C:membrane"/>
    <property type="evidence" value="ECO:0007669"/>
    <property type="project" value="UniProtKB-SubCell"/>
</dbReference>
<dbReference type="InterPro" id="IPR019756">
    <property type="entry name" value="Pept_S26A_signal_pept_1_Ser-AS"/>
</dbReference>
<dbReference type="Pfam" id="PF10502">
    <property type="entry name" value="Peptidase_S26"/>
    <property type="match status" value="1"/>
</dbReference>
<sequence length="207" mass="23958">MMSRIFYGILKHMEPIESQEKTREKTTAQSFWELVRFALIALIIVIPIRLFIAEPFVVSGNSMVPTFENGDYLIVDKISYELGNIKRNDVAVFRYPNDPTKFFVKRIIGLPNETVDIKGSEVTITNRESEESFTLDQPFVKNFANNNTHLELKDDEYFVMGDNRSASSDSRYWGAVKRNFLQGKAFLRLLPVNQIDFWPGSYKPNNK</sequence>
<comment type="similarity">
    <text evidence="2 7">Belongs to the peptidase S26 family.</text>
</comment>
<protein>
    <recommendedName>
        <fullName evidence="3 7">Signal peptidase I</fullName>
        <ecNumber evidence="3 7">3.4.21.89</ecNumber>
    </recommendedName>
</protein>
<evidence type="ECO:0000256" key="7">
    <source>
        <dbReference type="RuleBase" id="RU362042"/>
    </source>
</evidence>
<evidence type="ECO:0000313" key="10">
    <source>
        <dbReference type="Proteomes" id="UP000033907"/>
    </source>
</evidence>
<evidence type="ECO:0000256" key="5">
    <source>
        <dbReference type="ARBA" id="ARBA00022801"/>
    </source>
</evidence>
<dbReference type="GO" id="GO:0006465">
    <property type="term" value="P:signal peptide processing"/>
    <property type="evidence" value="ECO:0007669"/>
    <property type="project" value="InterPro"/>
</dbReference>
<dbReference type="GO" id="GO:0009003">
    <property type="term" value="F:signal peptidase activity"/>
    <property type="evidence" value="ECO:0007669"/>
    <property type="project" value="UniProtKB-EC"/>
</dbReference>
<dbReference type="PANTHER" id="PTHR43390:SF1">
    <property type="entry name" value="CHLOROPLAST PROCESSING PEPTIDASE"/>
    <property type="match status" value="1"/>
</dbReference>
<proteinExistence type="inferred from homology"/>
<keyword evidence="5 7" id="KW-0378">Hydrolase</keyword>
<dbReference type="PANTHER" id="PTHR43390">
    <property type="entry name" value="SIGNAL PEPTIDASE I"/>
    <property type="match status" value="1"/>
</dbReference>
<dbReference type="InterPro" id="IPR036286">
    <property type="entry name" value="LexA/Signal_pep-like_sf"/>
</dbReference>
<dbReference type="EMBL" id="LCGH01000003">
    <property type="protein sequence ID" value="KKT11648.1"/>
    <property type="molecule type" value="Genomic_DNA"/>
</dbReference>
<feature type="active site" evidence="6">
    <location>
        <position position="62"/>
    </location>
</feature>
<comment type="subcellular location">
    <subcellularLocation>
        <location evidence="7">Membrane</location>
        <topology evidence="7">Single-pass type II membrane protein</topology>
    </subcellularLocation>
</comment>
<evidence type="ECO:0000256" key="6">
    <source>
        <dbReference type="PIRSR" id="PIRSR600223-1"/>
    </source>
</evidence>
<evidence type="ECO:0000256" key="4">
    <source>
        <dbReference type="ARBA" id="ARBA00022670"/>
    </source>
</evidence>
<accession>A0A0G1EPE3</accession>
<keyword evidence="7" id="KW-0472">Membrane</keyword>
<dbReference type="PRINTS" id="PR00727">
    <property type="entry name" value="LEADERPTASE"/>
</dbReference>